<dbReference type="EMBL" id="SRYR01000001">
    <property type="protein sequence ID" value="TGY44243.1"/>
    <property type="molecule type" value="Genomic_DNA"/>
</dbReference>
<dbReference type="Proteomes" id="UP000306888">
    <property type="component" value="Unassembled WGS sequence"/>
</dbReference>
<dbReference type="InterPro" id="IPR037523">
    <property type="entry name" value="VOC_core"/>
</dbReference>
<evidence type="ECO:0000313" key="3">
    <source>
        <dbReference type="Proteomes" id="UP000306888"/>
    </source>
</evidence>
<dbReference type="RefSeq" id="WP_136005307.1">
    <property type="nucleotide sequence ID" value="NZ_SRYR01000001.1"/>
</dbReference>
<evidence type="ECO:0000259" key="1">
    <source>
        <dbReference type="PROSITE" id="PS51819"/>
    </source>
</evidence>
<dbReference type="AlphaFoldDB" id="A0A4S2DSL5"/>
<sequence length="145" mass="16810">MVGVEIDMVVSDSLKALELYKKIFEIEVVEATELPKGENEVVFTLYGVRFHMLDESPQFGLIAPTQDDPKPIWFNIIVPDIKETYSKALNEGCKEIQPLTELPDYGVANAIFSDEFSYIWMLHQVYKEVSFEERVQLWEDKKESK</sequence>
<dbReference type="PROSITE" id="PS51819">
    <property type="entry name" value="VOC"/>
    <property type="match status" value="1"/>
</dbReference>
<protein>
    <submittedName>
        <fullName evidence="2">VOC family protein</fullName>
    </submittedName>
</protein>
<proteinExistence type="predicted"/>
<dbReference type="CDD" id="cd07246">
    <property type="entry name" value="VOC_like"/>
    <property type="match status" value="1"/>
</dbReference>
<organism evidence="2 3">
    <name type="scientific">Clostridium sartagoforme</name>
    <dbReference type="NCBI Taxonomy" id="84031"/>
    <lineage>
        <taxon>Bacteria</taxon>
        <taxon>Bacillati</taxon>
        <taxon>Bacillota</taxon>
        <taxon>Clostridia</taxon>
        <taxon>Eubacteriales</taxon>
        <taxon>Clostridiaceae</taxon>
        <taxon>Clostridium</taxon>
    </lineage>
</organism>
<dbReference type="InterPro" id="IPR029068">
    <property type="entry name" value="Glyas_Bleomycin-R_OHBP_Dase"/>
</dbReference>
<dbReference type="Gene3D" id="3.10.180.10">
    <property type="entry name" value="2,3-Dihydroxybiphenyl 1,2-Dioxygenase, domain 1"/>
    <property type="match status" value="1"/>
</dbReference>
<dbReference type="OrthoDB" id="2156128at2"/>
<name>A0A4S2DSL5_9CLOT</name>
<dbReference type="SUPFAM" id="SSF54593">
    <property type="entry name" value="Glyoxalase/Bleomycin resistance protein/Dihydroxybiphenyl dioxygenase"/>
    <property type="match status" value="1"/>
</dbReference>
<feature type="domain" description="VOC" evidence="1">
    <location>
        <begin position="1"/>
        <end position="125"/>
    </location>
</feature>
<keyword evidence="3" id="KW-1185">Reference proteome</keyword>
<gene>
    <name evidence="2" type="ORF">E5347_05365</name>
</gene>
<reference evidence="2 3" key="1">
    <citation type="submission" date="2019-04" db="EMBL/GenBank/DDBJ databases">
        <title>Microbes associate with the intestines of laboratory mice.</title>
        <authorList>
            <person name="Navarre W."/>
            <person name="Wong E."/>
            <person name="Huang K."/>
            <person name="Tropini C."/>
            <person name="Ng K."/>
            <person name="Yu B."/>
        </authorList>
    </citation>
    <scope>NUCLEOTIDE SEQUENCE [LARGE SCALE GENOMIC DNA]</scope>
    <source>
        <strain evidence="2 3">NM50_B9-20</strain>
    </source>
</reference>
<accession>A0A4S2DSL5</accession>
<comment type="caution">
    <text evidence="2">The sequence shown here is derived from an EMBL/GenBank/DDBJ whole genome shotgun (WGS) entry which is preliminary data.</text>
</comment>
<evidence type="ECO:0000313" key="2">
    <source>
        <dbReference type="EMBL" id="TGY44243.1"/>
    </source>
</evidence>